<feature type="region of interest" description="Disordered" evidence="1">
    <location>
        <begin position="1"/>
        <end position="67"/>
    </location>
</feature>
<dbReference type="RefSeq" id="WP_249480342.1">
    <property type="nucleotide sequence ID" value="NZ_CP097218.1"/>
</dbReference>
<organism evidence="2 3">
    <name type="scientific">Brachybacterium kimchii</name>
    <dbReference type="NCBI Taxonomy" id="2942909"/>
    <lineage>
        <taxon>Bacteria</taxon>
        <taxon>Bacillati</taxon>
        <taxon>Actinomycetota</taxon>
        <taxon>Actinomycetes</taxon>
        <taxon>Micrococcales</taxon>
        <taxon>Dermabacteraceae</taxon>
        <taxon>Brachybacterium</taxon>
    </lineage>
</organism>
<feature type="compositionally biased region" description="Basic and acidic residues" evidence="1">
    <location>
        <begin position="35"/>
        <end position="65"/>
    </location>
</feature>
<evidence type="ECO:0000256" key="1">
    <source>
        <dbReference type="SAM" id="MobiDB-lite"/>
    </source>
</evidence>
<feature type="compositionally biased region" description="Low complexity" evidence="1">
    <location>
        <begin position="11"/>
        <end position="24"/>
    </location>
</feature>
<sequence>MSTSPAHRLPSDSSSGSPAGASRTPPSPCATDGPLPRDRQAPRSRPVRQESPPRESAPRTLRADDPSELLAEARVTLGCVPRDCLVMIGHSGRRLSPLATRVALRDVGDGPGGVDLPRHLALLDRAGCDGAFVLVLAGDGWEAVEQSRADDARRVALEVVRAAALCGPDGFDVPEAWVVSGGCADSFSLTPEEDGTFALRVQQWPAPLTAPRDTLVGVQEIHAGRRVPEDDPAAERGLRQLGDVLRGLASAEGVPGGRPGAFETSARWHALPAALRRARTRGAAADLSMSHCEPLAGMRDLLAAPDAALSLLHVLAGLEEDGADGGIDGLVGLVARLAADPSLRPASRICAGGEWFEALHEMRMACEGTGRAPMVGASAEAWVALGTTLAVLSWWNHRFATADDLAQEIEMRGEDEVLALFLLQIARARVRPAWRPATA</sequence>
<dbReference type="EMBL" id="CP097218">
    <property type="protein sequence ID" value="UQN30946.1"/>
    <property type="molecule type" value="Genomic_DNA"/>
</dbReference>
<keyword evidence="3" id="KW-1185">Reference proteome</keyword>
<evidence type="ECO:0000313" key="2">
    <source>
        <dbReference type="EMBL" id="UQN30946.1"/>
    </source>
</evidence>
<protein>
    <recommendedName>
        <fullName evidence="4">DUF4192 family protein</fullName>
    </recommendedName>
</protein>
<dbReference type="Proteomes" id="UP001055868">
    <property type="component" value="Chromosome"/>
</dbReference>
<accession>A0ABY4NA22</accession>
<reference evidence="2" key="1">
    <citation type="submission" date="2022-05" db="EMBL/GenBank/DDBJ databases">
        <title>Genomic analysis of Brachybacterium sp. CBA3104.</title>
        <authorList>
            <person name="Roh S.W."/>
            <person name="Kim Y.B."/>
            <person name="Kim Y."/>
        </authorList>
    </citation>
    <scope>NUCLEOTIDE SEQUENCE</scope>
    <source>
        <strain evidence="2">CBA3104</strain>
    </source>
</reference>
<evidence type="ECO:0000313" key="3">
    <source>
        <dbReference type="Proteomes" id="UP001055868"/>
    </source>
</evidence>
<proteinExistence type="predicted"/>
<name>A0ABY4NA22_9MICO</name>
<evidence type="ECO:0008006" key="4">
    <source>
        <dbReference type="Google" id="ProtNLM"/>
    </source>
</evidence>
<gene>
    <name evidence="2" type="ORF">M4486_06530</name>
</gene>